<keyword evidence="2" id="KW-1185">Reference proteome</keyword>
<proteinExistence type="predicted"/>
<dbReference type="AlphaFoldDB" id="A0AAV9M4D3"/>
<name>A0AAV9M4D3_9SOLN</name>
<dbReference type="InterPro" id="IPR036691">
    <property type="entry name" value="Endo/exonu/phosph_ase_sf"/>
</dbReference>
<comment type="caution">
    <text evidence="1">The sequence shown here is derived from an EMBL/GenBank/DDBJ whole genome shotgun (WGS) entry which is preliminary data.</text>
</comment>
<organism evidence="1 2">
    <name type="scientific">Solanum pinnatisectum</name>
    <name type="common">tansyleaf nightshade</name>
    <dbReference type="NCBI Taxonomy" id="50273"/>
    <lineage>
        <taxon>Eukaryota</taxon>
        <taxon>Viridiplantae</taxon>
        <taxon>Streptophyta</taxon>
        <taxon>Embryophyta</taxon>
        <taxon>Tracheophyta</taxon>
        <taxon>Spermatophyta</taxon>
        <taxon>Magnoliopsida</taxon>
        <taxon>eudicotyledons</taxon>
        <taxon>Gunneridae</taxon>
        <taxon>Pentapetalae</taxon>
        <taxon>asterids</taxon>
        <taxon>lamiids</taxon>
        <taxon>Solanales</taxon>
        <taxon>Solanaceae</taxon>
        <taxon>Solanoideae</taxon>
        <taxon>Solaneae</taxon>
        <taxon>Solanum</taxon>
    </lineage>
</organism>
<dbReference type="SUPFAM" id="SSF56219">
    <property type="entry name" value="DNase I-like"/>
    <property type="match status" value="1"/>
</dbReference>
<gene>
    <name evidence="1" type="ORF">R3W88_025275</name>
</gene>
<reference evidence="1 2" key="1">
    <citation type="submission" date="2023-10" db="EMBL/GenBank/DDBJ databases">
        <title>Genome-Wide Identification Analysis in wild type Solanum Pinnatisectum Reveals Some Genes Defensing Phytophthora Infestans.</title>
        <authorList>
            <person name="Sun C."/>
        </authorList>
    </citation>
    <scope>NUCLEOTIDE SEQUENCE [LARGE SCALE GENOMIC DNA]</scope>
    <source>
        <strain evidence="1">LQN</strain>
        <tissue evidence="1">Leaf</tissue>
    </source>
</reference>
<evidence type="ECO:0000313" key="2">
    <source>
        <dbReference type="Proteomes" id="UP001311915"/>
    </source>
</evidence>
<dbReference type="EMBL" id="JAWPEI010000003">
    <property type="protein sequence ID" value="KAK4732287.1"/>
    <property type="molecule type" value="Genomic_DNA"/>
</dbReference>
<evidence type="ECO:0000313" key="1">
    <source>
        <dbReference type="EMBL" id="KAK4732287.1"/>
    </source>
</evidence>
<sequence length="164" mass="19386">MKRIWIQGIMTGSMQLVTWNIRGMNKLHKQKELKLFVKENKVSIIAVLEHKIKENMANKIVRKTLPGWKYEANYEYSNKWRIWLIWNPQLIECVILSKSEQYIQGRIKLRSRSLTFLFVAVYGLHTIQSRKSLWDDLRVLNAGVNEPMICLGYYNTILSGDDRV</sequence>
<dbReference type="PANTHER" id="PTHR35218:SF9">
    <property type="entry name" value="ENDONUCLEASE_EXONUCLEASE_PHOSPHATASE DOMAIN-CONTAINING PROTEIN"/>
    <property type="match status" value="1"/>
</dbReference>
<dbReference type="Proteomes" id="UP001311915">
    <property type="component" value="Unassembled WGS sequence"/>
</dbReference>
<protein>
    <submittedName>
        <fullName evidence="1">Uncharacterized protein</fullName>
    </submittedName>
</protein>
<accession>A0AAV9M4D3</accession>
<dbReference type="Gene3D" id="3.60.10.10">
    <property type="entry name" value="Endonuclease/exonuclease/phosphatase"/>
    <property type="match status" value="1"/>
</dbReference>
<dbReference type="PANTHER" id="PTHR35218">
    <property type="entry name" value="RNASE H DOMAIN-CONTAINING PROTEIN"/>
    <property type="match status" value="1"/>
</dbReference>